<dbReference type="AlphaFoldDB" id="A0A2H1L1Q1"/>
<dbReference type="RefSeq" id="WP_101587287.1">
    <property type="nucleotide sequence ID" value="NZ_FXZM01000002.1"/>
</dbReference>
<sequence>MREELHDSNQKVFSALFLVGISATNRDALDQYVQQALTGRWVRDHVTGRGRLEERRSGAFRLP</sequence>
<dbReference type="EMBL" id="FXZM01000002">
    <property type="protein sequence ID" value="SMY10802.1"/>
    <property type="molecule type" value="Genomic_DNA"/>
</dbReference>
<proteinExistence type="predicted"/>
<reference evidence="2" key="1">
    <citation type="submission" date="2017-03" db="EMBL/GenBank/DDBJ databases">
        <authorList>
            <person name="Monnet C."/>
        </authorList>
    </citation>
    <scope>NUCLEOTIDE SEQUENCE [LARGE SCALE GENOMIC DNA]</scope>
    <source>
        <strain evidence="2">SJ5-8</strain>
    </source>
</reference>
<organism evidence="1 2">
    <name type="scientific">Brevibacterium jeotgali</name>
    <dbReference type="NCBI Taxonomy" id="1262550"/>
    <lineage>
        <taxon>Bacteria</taxon>
        <taxon>Bacillati</taxon>
        <taxon>Actinomycetota</taxon>
        <taxon>Actinomycetes</taxon>
        <taxon>Micrococcales</taxon>
        <taxon>Brevibacteriaceae</taxon>
        <taxon>Brevibacterium</taxon>
    </lineage>
</organism>
<accession>A0A2H1L1Q1</accession>
<dbReference type="Proteomes" id="UP000234462">
    <property type="component" value="Unassembled WGS sequence"/>
</dbReference>
<gene>
    <name evidence="1" type="ORF">BJEO58_00377</name>
</gene>
<keyword evidence="2" id="KW-1185">Reference proteome</keyword>
<evidence type="ECO:0000313" key="1">
    <source>
        <dbReference type="EMBL" id="SMY10802.1"/>
    </source>
</evidence>
<name>A0A2H1L1Q1_9MICO</name>
<evidence type="ECO:0000313" key="2">
    <source>
        <dbReference type="Proteomes" id="UP000234462"/>
    </source>
</evidence>
<protein>
    <submittedName>
        <fullName evidence="1">Uncharacterized protein</fullName>
    </submittedName>
</protein>